<proteinExistence type="predicted"/>
<feature type="compositionally biased region" description="Pro residues" evidence="10">
    <location>
        <begin position="308"/>
        <end position="324"/>
    </location>
</feature>
<feature type="compositionally biased region" description="Low complexity" evidence="10">
    <location>
        <begin position="136"/>
        <end position="145"/>
    </location>
</feature>
<dbReference type="FunFam" id="3.30.160.60:FF:000018">
    <property type="entry name" value="Krueppel-like factor 15"/>
    <property type="match status" value="1"/>
</dbReference>
<evidence type="ECO:0000256" key="3">
    <source>
        <dbReference type="ARBA" id="ARBA00022737"/>
    </source>
</evidence>
<keyword evidence="13" id="KW-1185">Reference proteome</keyword>
<sequence length="333" mass="36317">MTETSRKTNGGDAPRPHVCPLCQRAFHRLEHQTRHMRTHTGEKPHVCDFKNCGKRFSRSDELTRHRRIHTNPQPRAKRGRKKKSELLQENKPQQDQPLPFSDEPPSQSSSNTSLSLLRGAPEIHEPDLAVSPPTTPFATPGTTPTVSRSSSRQRLTALSSLQRMTPLTATAPTYVDSTVPLRRRPGSALSLHDMLRESDSDSDDSDRGRKKSRTVTPASSRGESIARTNVNTAGAPANSTAPVLPPPTLGPAELSSRLLEIQRQQLQQQQQLQQLPQYDPSPAVPAVAPTTATGAANSSSHHSDPHAHPAPNPGQEPAPLPPLRSLPLQFPTG</sequence>
<dbReference type="SMART" id="SM00355">
    <property type="entry name" value="ZnF_C2H2"/>
    <property type="match status" value="2"/>
</dbReference>
<dbReference type="Pfam" id="PF00096">
    <property type="entry name" value="zf-C2H2"/>
    <property type="match status" value="2"/>
</dbReference>
<dbReference type="GO" id="GO:0008270">
    <property type="term" value="F:zinc ion binding"/>
    <property type="evidence" value="ECO:0007669"/>
    <property type="project" value="UniProtKB-KW"/>
</dbReference>
<keyword evidence="6" id="KW-0805">Transcription regulation</keyword>
<keyword evidence="3" id="KW-0677">Repeat</keyword>
<dbReference type="FunFam" id="3.30.160.60:FF:000072">
    <property type="entry name" value="zinc finger protein 143 isoform X1"/>
    <property type="match status" value="1"/>
</dbReference>
<feature type="region of interest" description="Disordered" evidence="10">
    <location>
        <begin position="265"/>
        <end position="333"/>
    </location>
</feature>
<dbReference type="AlphaFoldDB" id="A0A4C2E6P9"/>
<organism evidence="12 13">
    <name type="scientific">Zygosaccharomyces mellis</name>
    <dbReference type="NCBI Taxonomy" id="42258"/>
    <lineage>
        <taxon>Eukaryota</taxon>
        <taxon>Fungi</taxon>
        <taxon>Dikarya</taxon>
        <taxon>Ascomycota</taxon>
        <taxon>Saccharomycotina</taxon>
        <taxon>Saccharomycetes</taxon>
        <taxon>Saccharomycetales</taxon>
        <taxon>Saccharomycetaceae</taxon>
        <taxon>Zygosaccharomyces</taxon>
    </lineage>
</organism>
<evidence type="ECO:0000313" key="12">
    <source>
        <dbReference type="EMBL" id="GCE99825.1"/>
    </source>
</evidence>
<keyword evidence="8" id="KW-0539">Nucleus</keyword>
<dbReference type="GO" id="GO:0000978">
    <property type="term" value="F:RNA polymerase II cis-regulatory region sequence-specific DNA binding"/>
    <property type="evidence" value="ECO:0007669"/>
    <property type="project" value="TreeGrafter"/>
</dbReference>
<dbReference type="Proteomes" id="UP000301737">
    <property type="component" value="Unassembled WGS sequence"/>
</dbReference>
<dbReference type="SUPFAM" id="SSF57667">
    <property type="entry name" value="beta-beta-alpha zinc fingers"/>
    <property type="match status" value="1"/>
</dbReference>
<evidence type="ECO:0000256" key="8">
    <source>
        <dbReference type="ARBA" id="ARBA00023242"/>
    </source>
</evidence>
<gene>
    <name evidence="12" type="ORF">ZYGM_002328</name>
</gene>
<dbReference type="PANTHER" id="PTHR47428">
    <property type="entry name" value="REGULATORY PROTEIN MIG1-RELATED"/>
    <property type="match status" value="1"/>
</dbReference>
<dbReference type="PROSITE" id="PS00028">
    <property type="entry name" value="ZINC_FINGER_C2H2_1"/>
    <property type="match status" value="2"/>
</dbReference>
<dbReference type="GO" id="GO:0005634">
    <property type="term" value="C:nucleus"/>
    <property type="evidence" value="ECO:0007669"/>
    <property type="project" value="UniProtKB-SubCell"/>
</dbReference>
<evidence type="ECO:0000256" key="5">
    <source>
        <dbReference type="ARBA" id="ARBA00022833"/>
    </source>
</evidence>
<evidence type="ECO:0000256" key="6">
    <source>
        <dbReference type="ARBA" id="ARBA00023015"/>
    </source>
</evidence>
<dbReference type="GO" id="GO:0000981">
    <property type="term" value="F:DNA-binding transcription factor activity, RNA polymerase II-specific"/>
    <property type="evidence" value="ECO:0007669"/>
    <property type="project" value="UniProtKB-ARBA"/>
</dbReference>
<comment type="caution">
    <text evidence="12">The sequence shown here is derived from an EMBL/GenBank/DDBJ whole genome shotgun (WGS) entry which is preliminary data.</text>
</comment>
<dbReference type="InterPro" id="IPR036236">
    <property type="entry name" value="Znf_C2H2_sf"/>
</dbReference>
<reference evidence="12 13" key="1">
    <citation type="submission" date="2019-01" db="EMBL/GenBank/DDBJ databases">
        <title>Draft Genome Sequencing of Zygosaccharomyces mellis Ca-7.</title>
        <authorList>
            <person name="Shiwa Y."/>
            <person name="Kanesaki Y."/>
            <person name="Ishige T."/>
            <person name="Mura K."/>
            <person name="Hori T."/>
            <person name="Tamura T."/>
        </authorList>
    </citation>
    <scope>NUCLEOTIDE SEQUENCE [LARGE SCALE GENOMIC DNA]</scope>
    <source>
        <strain evidence="12 13">Ca-7</strain>
    </source>
</reference>
<dbReference type="PROSITE" id="PS50157">
    <property type="entry name" value="ZINC_FINGER_C2H2_2"/>
    <property type="match status" value="2"/>
</dbReference>
<evidence type="ECO:0000259" key="11">
    <source>
        <dbReference type="PROSITE" id="PS50157"/>
    </source>
</evidence>
<feature type="compositionally biased region" description="Low complexity" evidence="10">
    <location>
        <begin position="284"/>
        <end position="300"/>
    </location>
</feature>
<feature type="region of interest" description="Disordered" evidence="10">
    <location>
        <begin position="176"/>
        <end position="252"/>
    </location>
</feature>
<evidence type="ECO:0000313" key="13">
    <source>
        <dbReference type="Proteomes" id="UP000301737"/>
    </source>
</evidence>
<feature type="domain" description="C2H2-type" evidence="11">
    <location>
        <begin position="45"/>
        <end position="74"/>
    </location>
</feature>
<evidence type="ECO:0000256" key="2">
    <source>
        <dbReference type="ARBA" id="ARBA00022723"/>
    </source>
</evidence>
<evidence type="ECO:0000256" key="7">
    <source>
        <dbReference type="ARBA" id="ARBA00023163"/>
    </source>
</evidence>
<dbReference type="InterPro" id="IPR051007">
    <property type="entry name" value="creA/MIG_C2H2-ZnF"/>
</dbReference>
<dbReference type="OrthoDB" id="654211at2759"/>
<keyword evidence="2" id="KW-0479">Metal-binding</keyword>
<feature type="region of interest" description="Disordered" evidence="10">
    <location>
        <begin position="58"/>
        <end position="154"/>
    </location>
</feature>
<comment type="subcellular location">
    <subcellularLocation>
        <location evidence="1">Nucleus</location>
    </subcellularLocation>
</comment>
<dbReference type="EMBL" id="BIMX01000013">
    <property type="protein sequence ID" value="GCE99825.1"/>
    <property type="molecule type" value="Genomic_DNA"/>
</dbReference>
<accession>A0A4C2E6P9</accession>
<dbReference type="Gene3D" id="3.30.160.60">
    <property type="entry name" value="Classic Zinc Finger"/>
    <property type="match status" value="2"/>
</dbReference>
<feature type="compositionally biased region" description="Polar residues" evidence="10">
    <location>
        <begin position="214"/>
        <end position="241"/>
    </location>
</feature>
<dbReference type="GO" id="GO:0005737">
    <property type="term" value="C:cytoplasm"/>
    <property type="evidence" value="ECO:0007669"/>
    <property type="project" value="TreeGrafter"/>
</dbReference>
<keyword evidence="4 9" id="KW-0863">Zinc-finger</keyword>
<feature type="compositionally biased region" description="Basic residues" evidence="10">
    <location>
        <begin position="64"/>
        <end position="83"/>
    </location>
</feature>
<dbReference type="GO" id="GO:0000433">
    <property type="term" value="P:carbon catabolite repression of transcription from RNA polymerase II promoter by glucose"/>
    <property type="evidence" value="ECO:0007669"/>
    <property type="project" value="TreeGrafter"/>
</dbReference>
<feature type="compositionally biased region" description="Low complexity" evidence="10">
    <location>
        <begin position="265"/>
        <end position="277"/>
    </location>
</feature>
<protein>
    <recommendedName>
        <fullName evidence="11">C2H2-type domain-containing protein</fullName>
    </recommendedName>
</protein>
<evidence type="ECO:0000256" key="9">
    <source>
        <dbReference type="PROSITE-ProRule" id="PRU00042"/>
    </source>
</evidence>
<dbReference type="InterPro" id="IPR013087">
    <property type="entry name" value="Znf_C2H2_type"/>
</dbReference>
<feature type="domain" description="C2H2-type" evidence="11">
    <location>
        <begin position="17"/>
        <end position="44"/>
    </location>
</feature>
<keyword evidence="5" id="KW-0862">Zinc</keyword>
<evidence type="ECO:0000256" key="1">
    <source>
        <dbReference type="ARBA" id="ARBA00004123"/>
    </source>
</evidence>
<dbReference type="PANTHER" id="PTHR47428:SF1">
    <property type="entry name" value="REGULATORY PROTEIN MIG1-RELATED"/>
    <property type="match status" value="1"/>
</dbReference>
<evidence type="ECO:0000256" key="10">
    <source>
        <dbReference type="SAM" id="MobiDB-lite"/>
    </source>
</evidence>
<keyword evidence="7" id="KW-0804">Transcription</keyword>
<feature type="compositionally biased region" description="Low complexity" evidence="10">
    <location>
        <begin position="99"/>
        <end position="117"/>
    </location>
</feature>
<name>A0A4C2E6P9_9SACH</name>
<evidence type="ECO:0000256" key="4">
    <source>
        <dbReference type="ARBA" id="ARBA00022771"/>
    </source>
</evidence>